<organism evidence="2 3">
    <name type="scientific">Dendrothele bispora (strain CBS 962.96)</name>
    <dbReference type="NCBI Taxonomy" id="1314807"/>
    <lineage>
        <taxon>Eukaryota</taxon>
        <taxon>Fungi</taxon>
        <taxon>Dikarya</taxon>
        <taxon>Basidiomycota</taxon>
        <taxon>Agaricomycotina</taxon>
        <taxon>Agaricomycetes</taxon>
        <taxon>Agaricomycetidae</taxon>
        <taxon>Agaricales</taxon>
        <taxon>Agaricales incertae sedis</taxon>
        <taxon>Dendrothele</taxon>
    </lineage>
</organism>
<dbReference type="OrthoDB" id="2535105at2759"/>
<protein>
    <submittedName>
        <fullName evidence="2">Uncharacterized protein</fullName>
    </submittedName>
</protein>
<evidence type="ECO:0000256" key="1">
    <source>
        <dbReference type="SAM" id="Phobius"/>
    </source>
</evidence>
<keyword evidence="1" id="KW-1133">Transmembrane helix</keyword>
<keyword evidence="1" id="KW-0812">Transmembrane</keyword>
<dbReference type="EMBL" id="ML179390">
    <property type="protein sequence ID" value="THU88887.1"/>
    <property type="molecule type" value="Genomic_DNA"/>
</dbReference>
<evidence type="ECO:0000313" key="3">
    <source>
        <dbReference type="Proteomes" id="UP000297245"/>
    </source>
</evidence>
<name>A0A4S8LIG2_DENBC</name>
<keyword evidence="1" id="KW-0472">Membrane</keyword>
<reference evidence="2 3" key="1">
    <citation type="journal article" date="2019" name="Nat. Ecol. Evol.">
        <title>Megaphylogeny resolves global patterns of mushroom evolution.</title>
        <authorList>
            <person name="Varga T."/>
            <person name="Krizsan K."/>
            <person name="Foldi C."/>
            <person name="Dima B."/>
            <person name="Sanchez-Garcia M."/>
            <person name="Sanchez-Ramirez S."/>
            <person name="Szollosi G.J."/>
            <person name="Szarkandi J.G."/>
            <person name="Papp V."/>
            <person name="Albert L."/>
            <person name="Andreopoulos W."/>
            <person name="Angelini C."/>
            <person name="Antonin V."/>
            <person name="Barry K.W."/>
            <person name="Bougher N.L."/>
            <person name="Buchanan P."/>
            <person name="Buyck B."/>
            <person name="Bense V."/>
            <person name="Catcheside P."/>
            <person name="Chovatia M."/>
            <person name="Cooper J."/>
            <person name="Damon W."/>
            <person name="Desjardin D."/>
            <person name="Finy P."/>
            <person name="Geml J."/>
            <person name="Haridas S."/>
            <person name="Hughes K."/>
            <person name="Justo A."/>
            <person name="Karasinski D."/>
            <person name="Kautmanova I."/>
            <person name="Kiss B."/>
            <person name="Kocsube S."/>
            <person name="Kotiranta H."/>
            <person name="LaButti K.M."/>
            <person name="Lechner B.E."/>
            <person name="Liimatainen K."/>
            <person name="Lipzen A."/>
            <person name="Lukacs Z."/>
            <person name="Mihaltcheva S."/>
            <person name="Morgado L.N."/>
            <person name="Niskanen T."/>
            <person name="Noordeloos M.E."/>
            <person name="Ohm R.A."/>
            <person name="Ortiz-Santana B."/>
            <person name="Ovrebo C."/>
            <person name="Racz N."/>
            <person name="Riley R."/>
            <person name="Savchenko A."/>
            <person name="Shiryaev A."/>
            <person name="Soop K."/>
            <person name="Spirin V."/>
            <person name="Szebenyi C."/>
            <person name="Tomsovsky M."/>
            <person name="Tulloss R.E."/>
            <person name="Uehling J."/>
            <person name="Grigoriev I.V."/>
            <person name="Vagvolgyi C."/>
            <person name="Papp T."/>
            <person name="Martin F.M."/>
            <person name="Miettinen O."/>
            <person name="Hibbett D.S."/>
            <person name="Nagy L.G."/>
        </authorList>
    </citation>
    <scope>NUCLEOTIDE SEQUENCE [LARGE SCALE GENOMIC DNA]</scope>
    <source>
        <strain evidence="2 3">CBS 962.96</strain>
    </source>
</reference>
<dbReference type="AlphaFoldDB" id="A0A4S8LIG2"/>
<gene>
    <name evidence="2" type="ORF">K435DRAFT_803159</name>
</gene>
<evidence type="ECO:0000313" key="2">
    <source>
        <dbReference type="EMBL" id="THU88887.1"/>
    </source>
</evidence>
<proteinExistence type="predicted"/>
<keyword evidence="3" id="KW-1185">Reference proteome</keyword>
<sequence>MSALPDRPTPVSQGTFATFYGGILICGFIAIFLYGISVLQMYMYFLNYQKDTRWIKLLVLLIGPDFIISYTDLSVLDSGYWTACVDAIMNRSTEGVQYIVVVLVQTDEGRNSETCLNAGFCYAFFGSYGTDPTILMAAFGLYRTTGRVVRFSLIG</sequence>
<dbReference type="Proteomes" id="UP000297245">
    <property type="component" value="Unassembled WGS sequence"/>
</dbReference>
<feature type="transmembrane region" description="Helical" evidence="1">
    <location>
        <begin position="54"/>
        <end position="71"/>
    </location>
</feature>
<feature type="transmembrane region" description="Helical" evidence="1">
    <location>
        <begin position="20"/>
        <end position="42"/>
    </location>
</feature>
<accession>A0A4S8LIG2</accession>